<dbReference type="PANTHER" id="PTHR24543">
    <property type="entry name" value="MULTICOPPER OXIDASE-RELATED"/>
    <property type="match status" value="1"/>
</dbReference>
<organism evidence="3 4">
    <name type="scientific">Porites lobata</name>
    <dbReference type="NCBI Taxonomy" id="104759"/>
    <lineage>
        <taxon>Eukaryota</taxon>
        <taxon>Metazoa</taxon>
        <taxon>Cnidaria</taxon>
        <taxon>Anthozoa</taxon>
        <taxon>Hexacorallia</taxon>
        <taxon>Scleractinia</taxon>
        <taxon>Fungiina</taxon>
        <taxon>Poritidae</taxon>
        <taxon>Porites</taxon>
    </lineage>
</organism>
<dbReference type="PROSITE" id="PS50948">
    <property type="entry name" value="PAN"/>
    <property type="match status" value="1"/>
</dbReference>
<feature type="non-terminal residue" evidence="3">
    <location>
        <position position="238"/>
    </location>
</feature>
<proteinExistence type="predicted"/>
<evidence type="ECO:0000313" key="3">
    <source>
        <dbReference type="EMBL" id="CAH3161105.1"/>
    </source>
</evidence>
<reference evidence="3 4" key="1">
    <citation type="submission" date="2022-05" db="EMBL/GenBank/DDBJ databases">
        <authorList>
            <consortium name="Genoscope - CEA"/>
            <person name="William W."/>
        </authorList>
    </citation>
    <scope>NUCLEOTIDE SEQUENCE [LARGE SCALE GENOMIC DNA]</scope>
</reference>
<feature type="domain" description="Apple" evidence="2">
    <location>
        <begin position="150"/>
        <end position="238"/>
    </location>
</feature>
<evidence type="ECO:0000259" key="1">
    <source>
        <dbReference type="PROSITE" id="PS50022"/>
    </source>
</evidence>
<feature type="domain" description="F5/8 type C" evidence="1">
    <location>
        <begin position="17"/>
        <end position="158"/>
    </location>
</feature>
<dbReference type="CDD" id="cd00057">
    <property type="entry name" value="FA58C"/>
    <property type="match status" value="1"/>
</dbReference>
<dbReference type="Gene3D" id="3.50.4.10">
    <property type="entry name" value="Hepatocyte Growth Factor"/>
    <property type="match status" value="1"/>
</dbReference>
<dbReference type="InterPro" id="IPR000421">
    <property type="entry name" value="FA58C"/>
</dbReference>
<evidence type="ECO:0000259" key="2">
    <source>
        <dbReference type="PROSITE" id="PS50948"/>
    </source>
</evidence>
<dbReference type="PROSITE" id="PS50022">
    <property type="entry name" value="FA58C_3"/>
    <property type="match status" value="1"/>
</dbReference>
<dbReference type="Pfam" id="PF00024">
    <property type="entry name" value="PAN_1"/>
    <property type="match status" value="1"/>
</dbReference>
<dbReference type="InterPro" id="IPR003609">
    <property type="entry name" value="Pan_app"/>
</dbReference>
<dbReference type="Pfam" id="PF00754">
    <property type="entry name" value="F5_F8_type_C"/>
    <property type="match status" value="1"/>
</dbReference>
<evidence type="ECO:0008006" key="5">
    <source>
        <dbReference type="Google" id="ProtNLM"/>
    </source>
</evidence>
<comment type="caution">
    <text evidence="3">The sequence shown here is derived from an EMBL/GenBank/DDBJ whole genome shotgun (WGS) entry which is preliminary data.</text>
</comment>
<evidence type="ECO:0000313" key="4">
    <source>
        <dbReference type="Proteomes" id="UP001159405"/>
    </source>
</evidence>
<dbReference type="Gene3D" id="2.60.120.260">
    <property type="entry name" value="Galactose-binding domain-like"/>
    <property type="match status" value="1"/>
</dbReference>
<dbReference type="SUPFAM" id="SSF49785">
    <property type="entry name" value="Galactose-binding domain-like"/>
    <property type="match status" value="1"/>
</dbReference>
<name>A0ABN8QBV0_9CNID</name>
<dbReference type="Proteomes" id="UP001159405">
    <property type="component" value="Unassembled WGS sequence"/>
</dbReference>
<dbReference type="InterPro" id="IPR008979">
    <property type="entry name" value="Galactose-bd-like_sf"/>
</dbReference>
<protein>
    <recommendedName>
        <fullName evidence="5">F5/8 type C domain-containing protein</fullName>
    </recommendedName>
</protein>
<dbReference type="SMART" id="SM00231">
    <property type="entry name" value="FA58C"/>
    <property type="match status" value="1"/>
</dbReference>
<accession>A0ABN8QBV0</accession>
<dbReference type="EMBL" id="CALNXK010000119">
    <property type="protein sequence ID" value="CAH3161105.1"/>
    <property type="molecule type" value="Genomic_DNA"/>
</dbReference>
<sequence length="238" mass="26689">MFLNLQAVNSNGEERECFAPAIGMETGAILDSQMTASSENDFNKVPFARLNANRVWCPTGDIELTEWIQIDLGRLYRVCAVATQGNPGGNKDYLKEIELGWSNDNITWETSAKAISTGNTNCCDVKKNNVPVIYARYIRLVPLKWHIWPCTRMEIYGEPWPEGPNKLFSLIGLGKALVGHVVSAENATDVTRCMKFCLLTEHCKSLNFSPQMIMNTCELSNSTAIAQELQSHQNLNYY</sequence>
<keyword evidence="4" id="KW-1185">Reference proteome</keyword>
<gene>
    <name evidence="3" type="ORF">PLOB_00004316</name>
</gene>
<dbReference type="PANTHER" id="PTHR24543:SF335">
    <property type="entry name" value="EGF-LIKE REPEAT AND DISCOIDIN I-LIKE DOMAIN-CONTAINING PROTEIN 3"/>
    <property type="match status" value="1"/>
</dbReference>